<keyword evidence="1" id="KW-0472">Membrane</keyword>
<evidence type="ECO:0000256" key="1">
    <source>
        <dbReference type="SAM" id="Phobius"/>
    </source>
</evidence>
<accession>A0ABT2YHY7</accession>
<comment type="caution">
    <text evidence="2">The sequence shown here is derived from an EMBL/GenBank/DDBJ whole genome shotgun (WGS) entry which is preliminary data.</text>
</comment>
<proteinExistence type="predicted"/>
<organism evidence="2 3">
    <name type="scientific">Roseateles oligotrophus</name>
    <dbReference type="NCBI Taxonomy" id="1769250"/>
    <lineage>
        <taxon>Bacteria</taxon>
        <taxon>Pseudomonadati</taxon>
        <taxon>Pseudomonadota</taxon>
        <taxon>Betaproteobacteria</taxon>
        <taxon>Burkholderiales</taxon>
        <taxon>Sphaerotilaceae</taxon>
        <taxon>Roseateles</taxon>
    </lineage>
</organism>
<protein>
    <recommendedName>
        <fullName evidence="4">DUF2892 domain-containing protein</fullName>
    </recommendedName>
</protein>
<sequence>MAFALIAAALHFNSFGPLGSGLALVAAVLLLRGCPMCWFVGLFLTLAKRREKIKGAGH</sequence>
<keyword evidence="1" id="KW-1133">Transmembrane helix</keyword>
<evidence type="ECO:0008006" key="4">
    <source>
        <dbReference type="Google" id="ProtNLM"/>
    </source>
</evidence>
<evidence type="ECO:0000313" key="2">
    <source>
        <dbReference type="EMBL" id="MCV2369677.1"/>
    </source>
</evidence>
<gene>
    <name evidence="2" type="ORF">LNV07_16480</name>
</gene>
<dbReference type="EMBL" id="JAJIRN010000007">
    <property type="protein sequence ID" value="MCV2369677.1"/>
    <property type="molecule type" value="Genomic_DNA"/>
</dbReference>
<keyword evidence="1" id="KW-0812">Transmembrane</keyword>
<feature type="transmembrane region" description="Helical" evidence="1">
    <location>
        <begin position="24"/>
        <end position="46"/>
    </location>
</feature>
<dbReference type="Proteomes" id="UP001209701">
    <property type="component" value="Unassembled WGS sequence"/>
</dbReference>
<evidence type="ECO:0000313" key="3">
    <source>
        <dbReference type="Proteomes" id="UP001209701"/>
    </source>
</evidence>
<dbReference type="RefSeq" id="WP_263572260.1">
    <property type="nucleotide sequence ID" value="NZ_JAJIRN010000007.1"/>
</dbReference>
<keyword evidence="3" id="KW-1185">Reference proteome</keyword>
<reference evidence="2 3" key="1">
    <citation type="submission" date="2021-11" db="EMBL/GenBank/DDBJ databases">
        <authorList>
            <person name="Liang Q."/>
            <person name="Mou H."/>
            <person name="Liu Z."/>
        </authorList>
    </citation>
    <scope>NUCLEOTIDE SEQUENCE [LARGE SCALE GENOMIC DNA]</scope>
    <source>
        <strain evidence="2 3">CHU3</strain>
    </source>
</reference>
<name>A0ABT2YHY7_9BURK</name>